<evidence type="ECO:0000256" key="1">
    <source>
        <dbReference type="SAM" id="MobiDB-lite"/>
    </source>
</evidence>
<dbReference type="EMBL" id="MLJW01000799">
    <property type="protein sequence ID" value="OIQ82487.1"/>
    <property type="molecule type" value="Genomic_DNA"/>
</dbReference>
<comment type="caution">
    <text evidence="3">The sequence shown here is derived from an EMBL/GenBank/DDBJ whole genome shotgun (WGS) entry which is preliminary data.</text>
</comment>
<organism evidence="3">
    <name type="scientific">mine drainage metagenome</name>
    <dbReference type="NCBI Taxonomy" id="410659"/>
    <lineage>
        <taxon>unclassified sequences</taxon>
        <taxon>metagenomes</taxon>
        <taxon>ecological metagenomes</taxon>
    </lineage>
</organism>
<evidence type="ECO:0000259" key="2">
    <source>
        <dbReference type="Pfam" id="PF22308"/>
    </source>
</evidence>
<dbReference type="AlphaFoldDB" id="A0A1J5QRH3"/>
<feature type="region of interest" description="Disordered" evidence="1">
    <location>
        <begin position="1"/>
        <end position="21"/>
    </location>
</feature>
<dbReference type="InterPro" id="IPR054242">
    <property type="entry name" value="DUF6969"/>
</dbReference>
<accession>A0A1J5QRH3</accession>
<evidence type="ECO:0000313" key="3">
    <source>
        <dbReference type="EMBL" id="OIQ82487.1"/>
    </source>
</evidence>
<proteinExistence type="predicted"/>
<dbReference type="Pfam" id="PF22308">
    <property type="entry name" value="DUF6969"/>
    <property type="match status" value="1"/>
</dbReference>
<sequence>MERAERSAAGPEPAAPPPALDAAALPPALRQDMILAGDDYLACRAALGRRGRSLFDDLTGGRPLWPDTHYPRGDVYDPLSHAQYYFHRHREGEVGHFHTFLRPRGMPEAIQPADPAERRPPGDNNALTHFVAIALDDAARPIELFTTNRWVTAETWYRAEDVIALLPRFHIGHDQPSDLLNRWLEAVMLLFRPQIAALLRARDATVERHRHRLPGIAVLEDRGLEVTSVMAVDAAAQIAALQAWR</sequence>
<reference evidence="3" key="1">
    <citation type="submission" date="2016-10" db="EMBL/GenBank/DDBJ databases">
        <title>Sequence of Gallionella enrichment culture.</title>
        <authorList>
            <person name="Poehlein A."/>
            <person name="Muehling M."/>
            <person name="Daniel R."/>
        </authorList>
    </citation>
    <scope>NUCLEOTIDE SEQUENCE</scope>
</reference>
<protein>
    <recommendedName>
        <fullName evidence="2">DUF6969 domain-containing protein</fullName>
    </recommendedName>
</protein>
<name>A0A1J5QRH3_9ZZZZ</name>
<gene>
    <name evidence="3" type="ORF">GALL_357250</name>
</gene>
<feature type="domain" description="DUF6969" evidence="2">
    <location>
        <begin position="36"/>
        <end position="232"/>
    </location>
</feature>